<reference evidence="1" key="1">
    <citation type="submission" date="2020-06" db="EMBL/GenBank/DDBJ databases">
        <authorList>
            <person name="Li T."/>
            <person name="Hu X."/>
            <person name="Zhang T."/>
            <person name="Song X."/>
            <person name="Zhang H."/>
            <person name="Dai N."/>
            <person name="Sheng W."/>
            <person name="Hou X."/>
            <person name="Wei L."/>
        </authorList>
    </citation>
    <scope>NUCLEOTIDE SEQUENCE</scope>
    <source>
        <strain evidence="1">G01</strain>
        <tissue evidence="1">Leaf</tissue>
    </source>
</reference>
<evidence type="ECO:0000313" key="1">
    <source>
        <dbReference type="EMBL" id="KAL0299979.1"/>
    </source>
</evidence>
<organism evidence="1">
    <name type="scientific">Sesamum angustifolium</name>
    <dbReference type="NCBI Taxonomy" id="2727405"/>
    <lineage>
        <taxon>Eukaryota</taxon>
        <taxon>Viridiplantae</taxon>
        <taxon>Streptophyta</taxon>
        <taxon>Embryophyta</taxon>
        <taxon>Tracheophyta</taxon>
        <taxon>Spermatophyta</taxon>
        <taxon>Magnoliopsida</taxon>
        <taxon>eudicotyledons</taxon>
        <taxon>Gunneridae</taxon>
        <taxon>Pentapetalae</taxon>
        <taxon>asterids</taxon>
        <taxon>lamiids</taxon>
        <taxon>Lamiales</taxon>
        <taxon>Pedaliaceae</taxon>
        <taxon>Sesamum</taxon>
    </lineage>
</organism>
<gene>
    <name evidence="1" type="ORF">Sangu_3145500</name>
</gene>
<proteinExistence type="predicted"/>
<accession>A0AAW2K097</accession>
<name>A0AAW2K097_9LAMI</name>
<protein>
    <submittedName>
        <fullName evidence="1">Uncharacterized protein</fullName>
    </submittedName>
</protein>
<comment type="caution">
    <text evidence="1">The sequence shown here is derived from an EMBL/GenBank/DDBJ whole genome shotgun (WGS) entry which is preliminary data.</text>
</comment>
<reference evidence="1" key="2">
    <citation type="journal article" date="2024" name="Plant">
        <title>Genomic evolution and insights into agronomic trait innovations of Sesamum species.</title>
        <authorList>
            <person name="Miao H."/>
            <person name="Wang L."/>
            <person name="Qu L."/>
            <person name="Liu H."/>
            <person name="Sun Y."/>
            <person name="Le M."/>
            <person name="Wang Q."/>
            <person name="Wei S."/>
            <person name="Zheng Y."/>
            <person name="Lin W."/>
            <person name="Duan Y."/>
            <person name="Cao H."/>
            <person name="Xiong S."/>
            <person name="Wang X."/>
            <person name="Wei L."/>
            <person name="Li C."/>
            <person name="Ma Q."/>
            <person name="Ju M."/>
            <person name="Zhao R."/>
            <person name="Li G."/>
            <person name="Mu C."/>
            <person name="Tian Q."/>
            <person name="Mei H."/>
            <person name="Zhang T."/>
            <person name="Gao T."/>
            <person name="Zhang H."/>
        </authorList>
    </citation>
    <scope>NUCLEOTIDE SEQUENCE</scope>
    <source>
        <strain evidence="1">G01</strain>
    </source>
</reference>
<dbReference type="EMBL" id="JACGWK010000420">
    <property type="protein sequence ID" value="KAL0299979.1"/>
    <property type="molecule type" value="Genomic_DNA"/>
</dbReference>
<sequence>MEKPRRPIESGSGASLKMDNIIVRTGSPFILEILAETLGHNLKIPDLPKYLGETDPKEHLTAFDNIL</sequence>
<dbReference type="AlphaFoldDB" id="A0AAW2K097"/>